<name>A0A6J0M2A8_RAPSA</name>
<dbReference type="PANTHER" id="PTHR45966">
    <property type="entry name" value="GDSL-LIKE LIPASE/ACYLHYDROLASE"/>
    <property type="match status" value="1"/>
</dbReference>
<dbReference type="InterPro" id="IPR035669">
    <property type="entry name" value="SGNH_plant_lipase-like"/>
</dbReference>
<dbReference type="PROSITE" id="PS01098">
    <property type="entry name" value="LIPASE_GDSL_SER"/>
    <property type="match status" value="1"/>
</dbReference>
<dbReference type="PANTHER" id="PTHR45966:SF36">
    <property type="entry name" value="INACTIVE GDSL ESTERASE_LIPASE-LIKE PROTEIN 25"/>
    <property type="match status" value="1"/>
</dbReference>
<evidence type="ECO:0000256" key="1">
    <source>
        <dbReference type="ARBA" id="ARBA00008668"/>
    </source>
</evidence>
<sequence length="403" mass="44666">KPSNRKLRSATTTRHRFGFLSMANPKSHLFSLSFFSLLLLHFPAVSLGQTLFVFGDSLYDAGNKQFVSSNRVDSRFPPYGVTVGEATGRWSDGRIIPDYLATFMGIPEIPPILRGTADFTHGANFAIADATVLGSPPETLTLSQQVMKFSDNKNKWTAQTRSEAIYLFYIGSDDYLNYAKNNPNPSDDQKEAFVDRVITSVEAELKVIYGYGGRKFALQSLAPLGCLPAVKQASGNVQECVRLPSEMAALHNKKLMQLLVELSRQLSGFQYSFYDFFSSIQNRVIKSTTYTFETGMVACCGTGSSCSTNNVCANPEDYLFFDGKHLTQEGNLQAGHLIWGSDPEVIGPNNLRELLFIPLDTEVILADIQEARDSTRRPRQIKIESLHYQEVGISDGEPMALSS</sequence>
<evidence type="ECO:0000313" key="4">
    <source>
        <dbReference type="RefSeq" id="XP_018466575.2"/>
    </source>
</evidence>
<dbReference type="InterPro" id="IPR001087">
    <property type="entry name" value="GDSL"/>
</dbReference>
<dbReference type="GeneID" id="108838096"/>
<dbReference type="AlphaFoldDB" id="A0A6J0M2A8"/>
<dbReference type="Proteomes" id="UP000504610">
    <property type="component" value="Chromosome 1"/>
</dbReference>
<feature type="non-terminal residue" evidence="4">
    <location>
        <position position="1"/>
    </location>
</feature>
<evidence type="ECO:0000256" key="2">
    <source>
        <dbReference type="ARBA" id="ARBA00022729"/>
    </source>
</evidence>
<accession>A0A6J0M2A8</accession>
<comment type="similarity">
    <text evidence="1">Belongs to the 'GDSL' lipolytic enzyme family.</text>
</comment>
<keyword evidence="3" id="KW-1185">Reference proteome</keyword>
<reference evidence="4" key="2">
    <citation type="submission" date="2025-08" db="UniProtKB">
        <authorList>
            <consortium name="RefSeq"/>
        </authorList>
    </citation>
    <scope>IDENTIFICATION</scope>
    <source>
        <tissue evidence="4">Leaf</tissue>
    </source>
</reference>
<dbReference type="CDD" id="cd01837">
    <property type="entry name" value="SGNH_plant_lipase_like"/>
    <property type="match status" value="1"/>
</dbReference>
<dbReference type="GO" id="GO:0016298">
    <property type="term" value="F:lipase activity"/>
    <property type="evidence" value="ECO:0007669"/>
    <property type="project" value="InterPro"/>
</dbReference>
<gene>
    <name evidence="4" type="primary">LOC108838096</name>
</gene>
<dbReference type="Gene3D" id="3.40.50.1110">
    <property type="entry name" value="SGNH hydrolase"/>
    <property type="match status" value="1"/>
</dbReference>
<dbReference type="InterPro" id="IPR044552">
    <property type="entry name" value="GLIP1-5/GLL25"/>
</dbReference>
<dbReference type="Pfam" id="PF00657">
    <property type="entry name" value="Lipase_GDSL"/>
    <property type="match status" value="1"/>
</dbReference>
<dbReference type="GO" id="GO:0007029">
    <property type="term" value="P:endoplasmic reticulum organization"/>
    <property type="evidence" value="ECO:0007669"/>
    <property type="project" value="TreeGrafter"/>
</dbReference>
<protein>
    <submittedName>
        <fullName evidence="4">Inactive GDSL esterase/lipase-like protein 25</fullName>
    </submittedName>
</protein>
<organism evidence="3 4">
    <name type="scientific">Raphanus sativus</name>
    <name type="common">Radish</name>
    <name type="synonym">Raphanus raphanistrum var. sativus</name>
    <dbReference type="NCBI Taxonomy" id="3726"/>
    <lineage>
        <taxon>Eukaryota</taxon>
        <taxon>Viridiplantae</taxon>
        <taxon>Streptophyta</taxon>
        <taxon>Embryophyta</taxon>
        <taxon>Tracheophyta</taxon>
        <taxon>Spermatophyta</taxon>
        <taxon>Magnoliopsida</taxon>
        <taxon>eudicotyledons</taxon>
        <taxon>Gunneridae</taxon>
        <taxon>Pentapetalae</taxon>
        <taxon>rosids</taxon>
        <taxon>malvids</taxon>
        <taxon>Brassicales</taxon>
        <taxon>Brassicaceae</taxon>
        <taxon>Brassiceae</taxon>
        <taxon>Raphanus</taxon>
    </lineage>
</organism>
<dbReference type="InterPro" id="IPR008265">
    <property type="entry name" value="Lipase_GDSL_AS"/>
</dbReference>
<evidence type="ECO:0000313" key="3">
    <source>
        <dbReference type="Proteomes" id="UP000504610"/>
    </source>
</evidence>
<dbReference type="KEGG" id="rsz:108838096"/>
<reference evidence="3" key="1">
    <citation type="journal article" date="2019" name="Database">
        <title>The radish genome database (RadishGD): an integrated information resource for radish genomics.</title>
        <authorList>
            <person name="Yu H.J."/>
            <person name="Baek S."/>
            <person name="Lee Y.J."/>
            <person name="Cho A."/>
            <person name="Mun J.H."/>
        </authorList>
    </citation>
    <scope>NUCLEOTIDE SEQUENCE [LARGE SCALE GENOMIC DNA]</scope>
    <source>
        <strain evidence="3">cv. WK10039</strain>
    </source>
</reference>
<proteinExistence type="inferred from homology"/>
<dbReference type="OrthoDB" id="1600564at2759"/>
<dbReference type="GO" id="GO:0006629">
    <property type="term" value="P:lipid metabolic process"/>
    <property type="evidence" value="ECO:0007669"/>
    <property type="project" value="InterPro"/>
</dbReference>
<dbReference type="RefSeq" id="XP_018466575.2">
    <property type="nucleotide sequence ID" value="XM_018611073.2"/>
</dbReference>
<keyword evidence="2" id="KW-0732">Signal</keyword>
<dbReference type="InterPro" id="IPR036514">
    <property type="entry name" value="SGNH_hydro_sf"/>
</dbReference>